<dbReference type="Pfam" id="PF00437">
    <property type="entry name" value="T2SSE"/>
    <property type="match status" value="1"/>
</dbReference>
<evidence type="ECO:0000259" key="5">
    <source>
        <dbReference type="Pfam" id="PF05157"/>
    </source>
</evidence>
<dbReference type="CDD" id="cd01129">
    <property type="entry name" value="PulE-GspE-like"/>
    <property type="match status" value="1"/>
</dbReference>
<evidence type="ECO:0000256" key="1">
    <source>
        <dbReference type="ARBA" id="ARBA00006611"/>
    </source>
</evidence>
<dbReference type="PANTHER" id="PTHR30258">
    <property type="entry name" value="TYPE II SECRETION SYSTEM PROTEIN GSPE-RELATED"/>
    <property type="match status" value="1"/>
</dbReference>
<keyword evidence="2" id="KW-0547">Nucleotide-binding</keyword>
<feature type="domain" description="Type II secretion system protein GspE N-terminal" evidence="5">
    <location>
        <begin position="59"/>
        <end position="145"/>
    </location>
</feature>
<dbReference type="PANTHER" id="PTHR30258:SF3">
    <property type="entry name" value="SLL1921 PROTEIN"/>
    <property type="match status" value="1"/>
</dbReference>
<dbReference type="Gene3D" id="3.30.450.90">
    <property type="match status" value="1"/>
</dbReference>
<feature type="domain" description="Bacterial type II secretion system protein E" evidence="4">
    <location>
        <begin position="178"/>
        <end position="565"/>
    </location>
</feature>
<comment type="caution">
    <text evidence="6">The sequence shown here is derived from an EMBL/GenBank/DDBJ whole genome shotgun (WGS) entry which is preliminary data.</text>
</comment>
<name>A0A2M7BG89_9BACT</name>
<dbReference type="InterPro" id="IPR027417">
    <property type="entry name" value="P-loop_NTPase"/>
</dbReference>
<dbReference type="Gene3D" id="3.40.50.300">
    <property type="entry name" value="P-loop containing nucleotide triphosphate hydrolases"/>
    <property type="match status" value="1"/>
</dbReference>
<dbReference type="AlphaFoldDB" id="A0A2M7BG89"/>
<dbReference type="GO" id="GO:0005524">
    <property type="term" value="F:ATP binding"/>
    <property type="evidence" value="ECO:0007669"/>
    <property type="project" value="UniProtKB-KW"/>
</dbReference>
<proteinExistence type="inferred from homology"/>
<accession>A0A2M7BG89</accession>
<dbReference type="GO" id="GO:0005886">
    <property type="term" value="C:plasma membrane"/>
    <property type="evidence" value="ECO:0007669"/>
    <property type="project" value="TreeGrafter"/>
</dbReference>
<evidence type="ECO:0000313" key="7">
    <source>
        <dbReference type="Proteomes" id="UP000229631"/>
    </source>
</evidence>
<dbReference type="Proteomes" id="UP000229631">
    <property type="component" value="Unassembled WGS sequence"/>
</dbReference>
<dbReference type="GO" id="GO:0016887">
    <property type="term" value="F:ATP hydrolysis activity"/>
    <property type="evidence" value="ECO:0007669"/>
    <property type="project" value="TreeGrafter"/>
</dbReference>
<keyword evidence="3" id="KW-0067">ATP-binding</keyword>
<gene>
    <name evidence="6" type="ORF">COS54_00025</name>
</gene>
<comment type="similarity">
    <text evidence="1">Belongs to the GSP E family.</text>
</comment>
<evidence type="ECO:0000259" key="4">
    <source>
        <dbReference type="Pfam" id="PF00437"/>
    </source>
</evidence>
<dbReference type="FunFam" id="3.40.50.300:FF:000398">
    <property type="entry name" value="Type IV pilus assembly ATPase PilB"/>
    <property type="match status" value="1"/>
</dbReference>
<evidence type="ECO:0000256" key="2">
    <source>
        <dbReference type="ARBA" id="ARBA00022741"/>
    </source>
</evidence>
<dbReference type="InterPro" id="IPR001482">
    <property type="entry name" value="T2SS/T4SS_dom"/>
</dbReference>
<dbReference type="Gene3D" id="3.30.300.160">
    <property type="entry name" value="Type II secretion system, protein E, N-terminal domain"/>
    <property type="match status" value="1"/>
</dbReference>
<dbReference type="SUPFAM" id="SSF52540">
    <property type="entry name" value="P-loop containing nucleoside triphosphate hydrolases"/>
    <property type="match status" value="1"/>
</dbReference>
<protein>
    <submittedName>
        <fullName evidence="6">Type II secretion system protein E</fullName>
    </submittedName>
</protein>
<dbReference type="Pfam" id="PF05157">
    <property type="entry name" value="MshEN"/>
    <property type="match status" value="1"/>
</dbReference>
<dbReference type="SUPFAM" id="SSF160246">
    <property type="entry name" value="EspE N-terminal domain-like"/>
    <property type="match status" value="1"/>
</dbReference>
<reference evidence="7" key="1">
    <citation type="submission" date="2017-09" db="EMBL/GenBank/DDBJ databases">
        <title>Depth-based differentiation of microbial function through sediment-hosted aquifers and enrichment of novel symbionts in the deep terrestrial subsurface.</title>
        <authorList>
            <person name="Probst A.J."/>
            <person name="Ladd B."/>
            <person name="Jarett J.K."/>
            <person name="Geller-Mcgrath D.E."/>
            <person name="Sieber C.M.K."/>
            <person name="Emerson J.B."/>
            <person name="Anantharaman K."/>
            <person name="Thomas B.C."/>
            <person name="Malmstrom R."/>
            <person name="Stieglmeier M."/>
            <person name="Klingl A."/>
            <person name="Woyke T."/>
            <person name="Ryan C.M."/>
            <person name="Banfield J.F."/>
        </authorList>
    </citation>
    <scope>NUCLEOTIDE SEQUENCE [LARGE SCALE GENOMIC DNA]</scope>
</reference>
<organism evidence="6 7">
    <name type="scientific">Candidatus Shapirobacteria bacterium CG03_land_8_20_14_0_80_39_12</name>
    <dbReference type="NCBI Taxonomy" id="1974879"/>
    <lineage>
        <taxon>Bacteria</taxon>
        <taxon>Candidatus Shapironibacteriota</taxon>
    </lineage>
</organism>
<sequence>MPDNLSIANLLFREKILSAEQLKQVQLAFASSGKPEEAVLRELGFVSAKQVVKAKGALFNIPYVSLDEIGVTPEVLTLIPKSVAERFTLIPFATSGDGKELSVAFSNPWDLEAIEFVEAKSGKKIKVFIAPEEEIQKAITERYSQNLATEVTAVLKETGPAQDIKTLDLDKADGVIRNEPIAKIVSTILEFAIRARASDVHIEPTLDKTRVRYRIDGILQEKLILPKSVHEALVSRIKVLSDMKIDEKRIPQDGRFNFKADGAEIDLRVSTLPTVHGEKIVMRLLKKSGGVPTMPELGLRGRGLKNLEDAILRPHGIILICGPTGSGKTTSLYSILSKINTTKVNIVTLEDPVEYQIAGVNQVQINPAAGLTFASGLRSFLRQDPNIIMVGEIRDRETTDLAIQASLTGHLVFSTIHTKSASQAMPRLADMGAEPFLLASTLTAIMAQRICRRICNACKETYEPPPDVVADVKKILGPLYPLKEGDKLMFSRGKGCPECANTGYLGRIGIFEVLPVTEKIARLIIERSAALDIEKVAVEEGMITLKQDGYLKAIEGITTIEEVLRVGQD</sequence>
<dbReference type="InterPro" id="IPR007831">
    <property type="entry name" value="T2SS_GspE_N"/>
</dbReference>
<evidence type="ECO:0000256" key="3">
    <source>
        <dbReference type="ARBA" id="ARBA00022840"/>
    </source>
</evidence>
<dbReference type="EMBL" id="PEVC01000001">
    <property type="protein sequence ID" value="PIV02131.1"/>
    <property type="molecule type" value="Genomic_DNA"/>
</dbReference>
<dbReference type="InterPro" id="IPR037257">
    <property type="entry name" value="T2SS_E_N_sf"/>
</dbReference>
<evidence type="ECO:0000313" key="6">
    <source>
        <dbReference type="EMBL" id="PIV02131.1"/>
    </source>
</evidence>